<dbReference type="RefSeq" id="WP_128200049.1">
    <property type="nucleotide sequence ID" value="NZ_SACT01000008.1"/>
</dbReference>
<keyword evidence="1" id="KW-1133">Transmembrane helix</keyword>
<dbReference type="OrthoDB" id="9806477at2"/>
<feature type="transmembrane region" description="Helical" evidence="1">
    <location>
        <begin position="34"/>
        <end position="52"/>
    </location>
</feature>
<keyword evidence="1" id="KW-0812">Transmembrane</keyword>
<comment type="caution">
    <text evidence="2">The sequence shown here is derived from an EMBL/GenBank/DDBJ whole genome shotgun (WGS) entry which is preliminary data.</text>
</comment>
<protein>
    <submittedName>
        <fullName evidence="2">Uncharacterized protein</fullName>
    </submittedName>
</protein>
<dbReference type="AlphaFoldDB" id="A0A3S2VUR1"/>
<proteinExistence type="predicted"/>
<feature type="transmembrane region" description="Helical" evidence="1">
    <location>
        <begin position="84"/>
        <end position="101"/>
    </location>
</feature>
<evidence type="ECO:0000313" key="2">
    <source>
        <dbReference type="EMBL" id="RVT49298.1"/>
    </source>
</evidence>
<keyword evidence="1" id="KW-0472">Membrane</keyword>
<gene>
    <name evidence="2" type="ORF">ENE75_19660</name>
</gene>
<dbReference type="Proteomes" id="UP000288178">
    <property type="component" value="Unassembled WGS sequence"/>
</dbReference>
<keyword evidence="3" id="KW-1185">Reference proteome</keyword>
<sequence>MTRFDPNDKLLLIAIGVLAAAAAAYGVANDGLGLAVGVGALLMAAATGVALASRGGTGSRIGLPVLGMAMVGLVIHVARGHAEAHFAVFAFLAATIVYRHWMPVVAGAATIAVHHLSFNYF</sequence>
<evidence type="ECO:0000313" key="3">
    <source>
        <dbReference type="Proteomes" id="UP000288178"/>
    </source>
</evidence>
<accession>A0A3S2VUR1</accession>
<reference evidence="2 3" key="1">
    <citation type="submission" date="2019-01" db="EMBL/GenBank/DDBJ databases">
        <authorList>
            <person name="Chen W.-M."/>
        </authorList>
    </citation>
    <scope>NUCLEOTIDE SEQUENCE [LARGE SCALE GENOMIC DNA]</scope>
    <source>
        <strain evidence="2 3">ICH-3</strain>
    </source>
</reference>
<name>A0A3S2VUR1_9BURK</name>
<dbReference type="EMBL" id="SACT01000008">
    <property type="protein sequence ID" value="RVT49298.1"/>
    <property type="molecule type" value="Genomic_DNA"/>
</dbReference>
<evidence type="ECO:0000256" key="1">
    <source>
        <dbReference type="SAM" id="Phobius"/>
    </source>
</evidence>
<feature type="transmembrane region" description="Helical" evidence="1">
    <location>
        <begin position="61"/>
        <end position="78"/>
    </location>
</feature>
<organism evidence="2 3">
    <name type="scientific">Rubrivivax albus</name>
    <dbReference type="NCBI Taxonomy" id="2499835"/>
    <lineage>
        <taxon>Bacteria</taxon>
        <taxon>Pseudomonadati</taxon>
        <taxon>Pseudomonadota</taxon>
        <taxon>Betaproteobacteria</taxon>
        <taxon>Burkholderiales</taxon>
        <taxon>Sphaerotilaceae</taxon>
        <taxon>Rubrivivax</taxon>
    </lineage>
</organism>